<dbReference type="AlphaFoldDB" id="A0A069QU27"/>
<comment type="function">
    <text evidence="7">Catalyzes the transfer of the diacylglyceryl group from phosphatidylglycerol to the sulfhydryl group of the N-terminal cysteine of a prolipoprotein, the first step in the formation of mature lipoproteins.</text>
</comment>
<dbReference type="Proteomes" id="UP000027442">
    <property type="component" value="Unassembled WGS sequence"/>
</dbReference>
<organism evidence="8 9">
    <name type="scientific">Hoylesella loescheii DSM 19665 = JCM 12249 = ATCC 15930</name>
    <dbReference type="NCBI Taxonomy" id="1122985"/>
    <lineage>
        <taxon>Bacteria</taxon>
        <taxon>Pseudomonadati</taxon>
        <taxon>Bacteroidota</taxon>
        <taxon>Bacteroidia</taxon>
        <taxon>Bacteroidales</taxon>
        <taxon>Prevotellaceae</taxon>
        <taxon>Hoylesella</taxon>
    </lineage>
</organism>
<dbReference type="GO" id="GO:0042158">
    <property type="term" value="P:lipoprotein biosynthetic process"/>
    <property type="evidence" value="ECO:0007669"/>
    <property type="project" value="UniProtKB-UniRule"/>
</dbReference>
<evidence type="ECO:0000313" key="9">
    <source>
        <dbReference type="Proteomes" id="UP000027442"/>
    </source>
</evidence>
<evidence type="ECO:0000256" key="7">
    <source>
        <dbReference type="HAMAP-Rule" id="MF_01147"/>
    </source>
</evidence>
<evidence type="ECO:0000256" key="1">
    <source>
        <dbReference type="ARBA" id="ARBA00007150"/>
    </source>
</evidence>
<comment type="catalytic activity">
    <reaction evidence="7">
        <text>L-cysteinyl-[prolipoprotein] + a 1,2-diacyl-sn-glycero-3-phospho-(1'-sn-glycerol) = an S-1,2-diacyl-sn-glyceryl-L-cysteinyl-[prolipoprotein] + sn-glycerol 1-phosphate + H(+)</text>
        <dbReference type="Rhea" id="RHEA:56712"/>
        <dbReference type="Rhea" id="RHEA-COMP:14679"/>
        <dbReference type="Rhea" id="RHEA-COMP:14680"/>
        <dbReference type="ChEBI" id="CHEBI:15378"/>
        <dbReference type="ChEBI" id="CHEBI:29950"/>
        <dbReference type="ChEBI" id="CHEBI:57685"/>
        <dbReference type="ChEBI" id="CHEBI:64716"/>
        <dbReference type="ChEBI" id="CHEBI:140658"/>
        <dbReference type="EC" id="2.5.1.145"/>
    </reaction>
</comment>
<feature type="binding site" evidence="7">
    <location>
        <position position="153"/>
    </location>
    <ligand>
        <name>a 1,2-diacyl-sn-glycero-3-phospho-(1'-sn-glycerol)</name>
        <dbReference type="ChEBI" id="CHEBI:64716"/>
    </ligand>
</feature>
<gene>
    <name evidence="7" type="primary">lgt</name>
    <name evidence="8" type="ORF">HMPREF1991_00546</name>
</gene>
<evidence type="ECO:0000256" key="2">
    <source>
        <dbReference type="ARBA" id="ARBA00022475"/>
    </source>
</evidence>
<dbReference type="PANTHER" id="PTHR30589">
    <property type="entry name" value="PROLIPOPROTEIN DIACYLGLYCERYL TRANSFERASE"/>
    <property type="match status" value="1"/>
</dbReference>
<dbReference type="Pfam" id="PF01790">
    <property type="entry name" value="LGT"/>
    <property type="match status" value="1"/>
</dbReference>
<evidence type="ECO:0000256" key="3">
    <source>
        <dbReference type="ARBA" id="ARBA00022679"/>
    </source>
</evidence>
<keyword evidence="9" id="KW-1185">Reference proteome</keyword>
<keyword evidence="6 7" id="KW-0472">Membrane</keyword>
<dbReference type="eggNOG" id="COG0682">
    <property type="taxonomic scope" value="Bacteria"/>
</dbReference>
<keyword evidence="4 7" id="KW-0812">Transmembrane</keyword>
<sequence length="280" mass="32270">MNYIHWNPPTDIINLGFYAIRWYGVLWAIGLIGATYIVARLFKENKIDDSKFASLFIYVFFGVLLGARLGHCLFYEPTYFLGSFKHFVEMFLPIHFLSDGGWRYTGYAGLASHGGVIGLLIALYLYCRQMKMKYLFVLDCIGFAAPFTAMAIRLGNLMNSEIIGKTTDVPWAFVFTRVDALPRHPAQLYEAIFYAIVFCLGVLLYKKHKKKTTIGSGFFFGYCLSLVFTFRFFIEFIKEVQVDFEQHLTLDMGQILSLPLVAIGFYFMWKAKRKLANKHK</sequence>
<dbReference type="EMBL" id="JNGW01000017">
    <property type="protein sequence ID" value="KDR53376.1"/>
    <property type="molecule type" value="Genomic_DNA"/>
</dbReference>
<feature type="transmembrane region" description="Helical" evidence="7">
    <location>
        <begin position="217"/>
        <end position="234"/>
    </location>
</feature>
<dbReference type="PATRIC" id="fig|1122985.7.peg.567"/>
<comment type="similarity">
    <text evidence="1 7">Belongs to the Lgt family.</text>
</comment>
<dbReference type="NCBIfam" id="TIGR00544">
    <property type="entry name" value="lgt"/>
    <property type="match status" value="1"/>
</dbReference>
<comment type="subcellular location">
    <subcellularLocation>
        <location evidence="7">Cell membrane</location>
        <topology evidence="7">Multi-pass membrane protein</topology>
    </subcellularLocation>
</comment>
<dbReference type="HOGENOM" id="CLU_013386_1_0_10"/>
<feature type="transmembrane region" description="Helical" evidence="7">
    <location>
        <begin position="254"/>
        <end position="271"/>
    </location>
</feature>
<dbReference type="InterPro" id="IPR001640">
    <property type="entry name" value="Lgt"/>
</dbReference>
<evidence type="ECO:0000313" key="8">
    <source>
        <dbReference type="EMBL" id="KDR53376.1"/>
    </source>
</evidence>
<evidence type="ECO:0000256" key="4">
    <source>
        <dbReference type="ARBA" id="ARBA00022692"/>
    </source>
</evidence>
<keyword evidence="5 7" id="KW-1133">Transmembrane helix</keyword>
<reference evidence="8 9" key="1">
    <citation type="submission" date="2013-08" db="EMBL/GenBank/DDBJ databases">
        <authorList>
            <person name="Weinstock G."/>
            <person name="Sodergren E."/>
            <person name="Wylie T."/>
            <person name="Fulton L."/>
            <person name="Fulton R."/>
            <person name="Fronick C."/>
            <person name="O'Laughlin M."/>
            <person name="Godfrey J."/>
            <person name="Miner T."/>
            <person name="Herter B."/>
            <person name="Appelbaum E."/>
            <person name="Cordes M."/>
            <person name="Lek S."/>
            <person name="Wollam A."/>
            <person name="Pepin K.H."/>
            <person name="Palsikar V.B."/>
            <person name="Mitreva M."/>
            <person name="Wilson R.K."/>
        </authorList>
    </citation>
    <scope>NUCLEOTIDE SEQUENCE [LARGE SCALE GENOMIC DNA]</scope>
    <source>
        <strain evidence="8 9">ATCC 15930</strain>
    </source>
</reference>
<dbReference type="GO" id="GO:0005886">
    <property type="term" value="C:plasma membrane"/>
    <property type="evidence" value="ECO:0007669"/>
    <property type="project" value="UniProtKB-SubCell"/>
</dbReference>
<dbReference type="UniPathway" id="UPA00664"/>
<comment type="pathway">
    <text evidence="7">Protein modification; lipoprotein biosynthesis (diacylglyceryl transfer).</text>
</comment>
<feature type="transmembrane region" description="Helical" evidence="7">
    <location>
        <begin position="186"/>
        <end position="205"/>
    </location>
</feature>
<keyword evidence="3 7" id="KW-0808">Transferase</keyword>
<comment type="caution">
    <text evidence="8">The sequence shown here is derived from an EMBL/GenBank/DDBJ whole genome shotgun (WGS) entry which is preliminary data.</text>
</comment>
<name>A0A069QU27_HOYLO</name>
<feature type="transmembrane region" description="Helical" evidence="7">
    <location>
        <begin position="134"/>
        <end position="152"/>
    </location>
</feature>
<evidence type="ECO:0000256" key="5">
    <source>
        <dbReference type="ARBA" id="ARBA00022989"/>
    </source>
</evidence>
<keyword evidence="8" id="KW-0449">Lipoprotein</keyword>
<dbReference type="PANTHER" id="PTHR30589:SF0">
    <property type="entry name" value="PHOSPHATIDYLGLYCEROL--PROLIPOPROTEIN DIACYLGLYCERYL TRANSFERASE"/>
    <property type="match status" value="1"/>
</dbReference>
<keyword evidence="2 7" id="KW-1003">Cell membrane</keyword>
<feature type="transmembrane region" description="Helical" evidence="7">
    <location>
        <begin position="20"/>
        <end position="39"/>
    </location>
</feature>
<feature type="transmembrane region" description="Helical" evidence="7">
    <location>
        <begin position="51"/>
        <end position="70"/>
    </location>
</feature>
<dbReference type="RefSeq" id="WP_018968132.1">
    <property type="nucleotide sequence ID" value="NZ_KB899221.1"/>
</dbReference>
<dbReference type="GO" id="GO:0008961">
    <property type="term" value="F:phosphatidylglycerol-prolipoprotein diacylglyceryl transferase activity"/>
    <property type="evidence" value="ECO:0007669"/>
    <property type="project" value="UniProtKB-UniRule"/>
</dbReference>
<dbReference type="EC" id="2.5.1.145" evidence="7"/>
<dbReference type="HAMAP" id="MF_01147">
    <property type="entry name" value="Lgt"/>
    <property type="match status" value="1"/>
</dbReference>
<feature type="transmembrane region" description="Helical" evidence="7">
    <location>
        <begin position="107"/>
        <end position="127"/>
    </location>
</feature>
<accession>A0A069QU27</accession>
<evidence type="ECO:0000256" key="6">
    <source>
        <dbReference type="ARBA" id="ARBA00023136"/>
    </source>
</evidence>
<proteinExistence type="inferred from homology"/>
<protein>
    <recommendedName>
        <fullName evidence="7">Phosphatidylglycerol--prolipoprotein diacylglyceryl transferase</fullName>
        <ecNumber evidence="7">2.5.1.145</ecNumber>
    </recommendedName>
</protein>